<proteinExistence type="predicted"/>
<dbReference type="InterPro" id="IPR052387">
    <property type="entry name" value="Fibrocystin"/>
</dbReference>
<dbReference type="Ensembl" id="ENSCCNT00000028426.1">
    <property type="protein sequence ID" value="ENSCCNP00000022166.1"/>
    <property type="gene ID" value="ENSCCNG00000021841.1"/>
</dbReference>
<organism evidence="3">
    <name type="scientific">Castor canadensis</name>
    <name type="common">American beaver</name>
    <dbReference type="NCBI Taxonomy" id="51338"/>
    <lineage>
        <taxon>Eukaryota</taxon>
        <taxon>Metazoa</taxon>
        <taxon>Chordata</taxon>
        <taxon>Craniata</taxon>
        <taxon>Vertebrata</taxon>
        <taxon>Euteleostomi</taxon>
        <taxon>Mammalia</taxon>
        <taxon>Eutheria</taxon>
        <taxon>Euarchontoglires</taxon>
        <taxon>Glires</taxon>
        <taxon>Rodentia</taxon>
        <taxon>Castorimorpha</taxon>
        <taxon>Castoridae</taxon>
        <taxon>Castor</taxon>
    </lineage>
</organism>
<sequence length="200" mass="21390">RMICWLISLMSIETLLLAVPHLSLHIEPQEGSLAGGTWITVIFDGLETDVLYPVNGSQLEIILVSVAEPALPRILCEVSPVFLDLPVVACQTRPLLSEEHGGLYSLEVCSGGQVVGSPNSGLQGSCAFKVVTPKSLLWALTSLNNSQKVYQAAGGCDSIIIMHCFAAPPCILLLLTSLGLKDQHAGSLIWKLINFSLLCP</sequence>
<name>A0A8C0X8W0_CASCN</name>
<dbReference type="PANTHER" id="PTHR46769">
    <property type="entry name" value="POLYCYSTIC KIDNEY AND HEPATIC DISEASE 1 (AUTOSOMAL RECESSIVE)-LIKE 1"/>
    <property type="match status" value="1"/>
</dbReference>
<reference evidence="3" key="1">
    <citation type="submission" date="2023-09" db="UniProtKB">
        <authorList>
            <consortium name="Ensembl"/>
        </authorList>
    </citation>
    <scope>IDENTIFICATION</scope>
</reference>
<feature type="signal peptide" evidence="2">
    <location>
        <begin position="1"/>
        <end position="18"/>
    </location>
</feature>
<accession>A0A8C0X8W0</accession>
<feature type="chain" id="PRO_5034372970" evidence="2">
    <location>
        <begin position="19"/>
        <end position="200"/>
    </location>
</feature>
<evidence type="ECO:0000256" key="2">
    <source>
        <dbReference type="SAM" id="SignalP"/>
    </source>
</evidence>
<evidence type="ECO:0000256" key="1">
    <source>
        <dbReference type="ARBA" id="ARBA00022729"/>
    </source>
</evidence>
<keyword evidence="1 2" id="KW-0732">Signal</keyword>
<protein>
    <submittedName>
        <fullName evidence="3">Uncharacterized protein</fullName>
    </submittedName>
</protein>
<dbReference type="AlphaFoldDB" id="A0A8C0X8W0"/>
<dbReference type="PANTHER" id="PTHR46769:SF1">
    <property type="entry name" value="FIBROCYSTIN"/>
    <property type="match status" value="1"/>
</dbReference>
<evidence type="ECO:0000313" key="3">
    <source>
        <dbReference type="Ensembl" id="ENSCCNP00000022166.1"/>
    </source>
</evidence>